<gene>
    <name evidence="2" type="ORF">COCNU_08G004590</name>
</gene>
<reference evidence="2" key="2">
    <citation type="submission" date="2019-07" db="EMBL/GenBank/DDBJ databases">
        <authorList>
            <person name="Yang Y."/>
            <person name="Bocs S."/>
            <person name="Baudouin L."/>
        </authorList>
    </citation>
    <scope>NUCLEOTIDE SEQUENCE</scope>
    <source>
        <tissue evidence="2">Spear leaf of Hainan Tall coconut</tissue>
    </source>
</reference>
<dbReference type="EMBL" id="CM017879">
    <property type="protein sequence ID" value="KAG1359013.1"/>
    <property type="molecule type" value="Genomic_DNA"/>
</dbReference>
<dbReference type="PANTHER" id="PTHR10366:SF831">
    <property type="entry name" value="NAD-DEPENDENT EPIMERASE_DEHYDRATASE DOMAIN-CONTAINING PROTEIN"/>
    <property type="match status" value="1"/>
</dbReference>
<dbReference type="AlphaFoldDB" id="A0A8K0IHA9"/>
<accession>A0A8K0IHA9</accession>
<dbReference type="InterPro" id="IPR050425">
    <property type="entry name" value="NAD(P)_dehydrat-like"/>
</dbReference>
<dbReference type="Proteomes" id="UP000797356">
    <property type="component" value="Chromosome 8"/>
</dbReference>
<keyword evidence="1" id="KW-0560">Oxidoreductase</keyword>
<organism evidence="2 3">
    <name type="scientific">Cocos nucifera</name>
    <name type="common">Coconut palm</name>
    <dbReference type="NCBI Taxonomy" id="13894"/>
    <lineage>
        <taxon>Eukaryota</taxon>
        <taxon>Viridiplantae</taxon>
        <taxon>Streptophyta</taxon>
        <taxon>Embryophyta</taxon>
        <taxon>Tracheophyta</taxon>
        <taxon>Spermatophyta</taxon>
        <taxon>Magnoliopsida</taxon>
        <taxon>Liliopsida</taxon>
        <taxon>Arecaceae</taxon>
        <taxon>Arecoideae</taxon>
        <taxon>Cocoseae</taxon>
        <taxon>Attaleinae</taxon>
        <taxon>Cocos</taxon>
    </lineage>
</organism>
<evidence type="ECO:0000313" key="3">
    <source>
        <dbReference type="Proteomes" id="UP000797356"/>
    </source>
</evidence>
<keyword evidence="3" id="KW-1185">Reference proteome</keyword>
<dbReference type="GO" id="GO:0016616">
    <property type="term" value="F:oxidoreductase activity, acting on the CH-OH group of donors, NAD or NADP as acceptor"/>
    <property type="evidence" value="ECO:0007669"/>
    <property type="project" value="TreeGrafter"/>
</dbReference>
<comment type="caution">
    <text evidence="2">The sequence shown here is derived from an EMBL/GenBank/DDBJ whole genome shotgun (WGS) entry which is preliminary data.</text>
</comment>
<proteinExistence type="predicted"/>
<sequence>MEVAGEKGRVCVTGAGGYVASWLVKLLLSNGYKVGIPYDSFFVCVCVRIKSSRVQDDTGISLVPRCQTLCEDTRLTGEEKNAHLRKLEKASENLQLFKADLLDYDTLKAAFAACEGVFHVASPVPATKIVDPEASLLHA</sequence>
<dbReference type="Gene3D" id="3.40.50.720">
    <property type="entry name" value="NAD(P)-binding Rossmann-like Domain"/>
    <property type="match status" value="2"/>
</dbReference>
<dbReference type="OrthoDB" id="2735536at2759"/>
<reference evidence="2" key="1">
    <citation type="journal article" date="2017" name="Gigascience">
        <title>The genome draft of coconut (Cocos nucifera).</title>
        <authorList>
            <person name="Xiao Y."/>
            <person name="Xu P."/>
            <person name="Fan H."/>
            <person name="Baudouin L."/>
            <person name="Xia W."/>
            <person name="Bocs S."/>
            <person name="Xu J."/>
            <person name="Li Q."/>
            <person name="Guo A."/>
            <person name="Zhou L."/>
            <person name="Li J."/>
            <person name="Wu Y."/>
            <person name="Ma Z."/>
            <person name="Armero A."/>
            <person name="Issali A.E."/>
            <person name="Liu N."/>
            <person name="Peng M."/>
            <person name="Yang Y."/>
        </authorList>
    </citation>
    <scope>NUCLEOTIDE SEQUENCE</scope>
    <source>
        <tissue evidence="2">Spear leaf of Hainan Tall coconut</tissue>
    </source>
</reference>
<protein>
    <submittedName>
        <fullName evidence="2">Putative Cinnamoyl-CoA reductase 1</fullName>
    </submittedName>
</protein>
<dbReference type="PANTHER" id="PTHR10366">
    <property type="entry name" value="NAD DEPENDENT EPIMERASE/DEHYDRATASE"/>
    <property type="match status" value="1"/>
</dbReference>
<dbReference type="SUPFAM" id="SSF51735">
    <property type="entry name" value="NAD(P)-binding Rossmann-fold domains"/>
    <property type="match status" value="1"/>
</dbReference>
<name>A0A8K0IHA9_COCNU</name>
<dbReference type="InterPro" id="IPR036291">
    <property type="entry name" value="NAD(P)-bd_dom_sf"/>
</dbReference>
<evidence type="ECO:0000256" key="1">
    <source>
        <dbReference type="ARBA" id="ARBA00023002"/>
    </source>
</evidence>
<evidence type="ECO:0000313" key="2">
    <source>
        <dbReference type="EMBL" id="KAG1359013.1"/>
    </source>
</evidence>